<evidence type="ECO:0000313" key="2">
    <source>
        <dbReference type="Proteomes" id="UP000836387"/>
    </source>
</evidence>
<name>A0ACA9U0K7_BIOOC</name>
<dbReference type="EMBL" id="CADEHS020000010">
    <property type="protein sequence ID" value="CAG9946811.1"/>
    <property type="molecule type" value="Genomic_DNA"/>
</dbReference>
<protein>
    <submittedName>
        <fullName evidence="1">Uncharacterized protein</fullName>
    </submittedName>
</protein>
<gene>
    <name evidence="1" type="ORF">CRV2_00005697</name>
</gene>
<accession>A0ACA9U0K7</accession>
<evidence type="ECO:0000313" key="1">
    <source>
        <dbReference type="EMBL" id="CAG9946811.1"/>
    </source>
</evidence>
<organism evidence="1 2">
    <name type="scientific">Clonostachys rosea f. rosea IK726</name>
    <dbReference type="NCBI Taxonomy" id="1349383"/>
    <lineage>
        <taxon>Eukaryota</taxon>
        <taxon>Fungi</taxon>
        <taxon>Dikarya</taxon>
        <taxon>Ascomycota</taxon>
        <taxon>Pezizomycotina</taxon>
        <taxon>Sordariomycetes</taxon>
        <taxon>Hypocreomycetidae</taxon>
        <taxon>Hypocreales</taxon>
        <taxon>Bionectriaceae</taxon>
        <taxon>Clonostachys</taxon>
    </lineage>
</organism>
<comment type="caution">
    <text evidence="1">The sequence shown here is derived from an EMBL/GenBank/DDBJ whole genome shotgun (WGS) entry which is preliminary data.</text>
</comment>
<reference evidence="1" key="2">
    <citation type="submission" date="2021-10" db="EMBL/GenBank/DDBJ databases">
        <authorList>
            <person name="Piombo E."/>
        </authorList>
    </citation>
    <scope>NUCLEOTIDE SEQUENCE</scope>
</reference>
<dbReference type="Proteomes" id="UP000836387">
    <property type="component" value="Unassembled WGS sequence"/>
</dbReference>
<sequence>MVSTGELPSSSCPDLHLTQPTSEECIQIWSNTASSWKDSLTVPLYVAEAQYLTTVPLAKDSGMTTWVLVDKNLLPGQRQILCSSESFRKHSLTSDCEGNVQEGLVHGVASVFCPLELRGRGYGTRHMNELSKKLHGWQSEHGKSFGSVLYSDIGKKYYARSGWLPNPRNGHFVLPPVKMEKPAMAQPVPETKLGALCLKDEAMIRKAMSTPSVAQKRVVILPNLDHMLWHIRKEDFVTNHLFGKRPQAKGAIAGSPGKQVWAIWARRYYHLPGRPHGEDEEGGNVLYVLRLVMEGDETANKPHDGQPPPPKDGFAEQAAALRAVLQAAQAEAAEWRLDKVILWEPSPLVQSIIGQSGLDATWVERQEKAIASALWISDDGDTVDEAPTWVNNEHYSWC</sequence>
<proteinExistence type="predicted"/>
<keyword evidence="2" id="KW-1185">Reference proteome</keyword>
<reference evidence="1" key="1">
    <citation type="submission" date="2020-04" db="EMBL/GenBank/DDBJ databases">
        <authorList>
            <person name="Broberg M."/>
        </authorList>
    </citation>
    <scope>NUCLEOTIDE SEQUENCE</scope>
</reference>